<evidence type="ECO:0000256" key="3">
    <source>
        <dbReference type="ARBA" id="ARBA00022833"/>
    </source>
</evidence>
<feature type="region of interest" description="Disordered" evidence="9">
    <location>
        <begin position="1"/>
        <end position="21"/>
    </location>
</feature>
<evidence type="ECO:0000256" key="9">
    <source>
        <dbReference type="SAM" id="MobiDB-lite"/>
    </source>
</evidence>
<evidence type="ECO:0000256" key="6">
    <source>
        <dbReference type="ARBA" id="ARBA00023163"/>
    </source>
</evidence>
<evidence type="ECO:0000313" key="12">
    <source>
        <dbReference type="Proteomes" id="UP001214576"/>
    </source>
</evidence>
<dbReference type="Gene3D" id="4.10.1040.10">
    <property type="entry name" value="DM DNA-binding domain"/>
    <property type="match status" value="1"/>
</dbReference>
<evidence type="ECO:0000256" key="4">
    <source>
        <dbReference type="ARBA" id="ARBA00023015"/>
    </source>
</evidence>
<comment type="caution">
    <text evidence="11">The sequence shown here is derived from an EMBL/GenBank/DDBJ whole genome shotgun (WGS) entry which is preliminary data.</text>
</comment>
<dbReference type="FunFam" id="4.10.1040.10:FF:000001">
    <property type="entry name" value="doublesex- and mab-3-related transcription factor 1"/>
    <property type="match status" value="1"/>
</dbReference>
<dbReference type="Pfam" id="PF15791">
    <property type="entry name" value="DMRT-like"/>
    <property type="match status" value="1"/>
</dbReference>
<organism evidence="11 12">
    <name type="scientific">Ovis ammon polii</name>
    <dbReference type="NCBI Taxonomy" id="230172"/>
    <lineage>
        <taxon>Eukaryota</taxon>
        <taxon>Metazoa</taxon>
        <taxon>Chordata</taxon>
        <taxon>Craniata</taxon>
        <taxon>Vertebrata</taxon>
        <taxon>Euteleostomi</taxon>
        <taxon>Mammalia</taxon>
        <taxon>Eutheria</taxon>
        <taxon>Laurasiatheria</taxon>
        <taxon>Artiodactyla</taxon>
        <taxon>Ruminantia</taxon>
        <taxon>Pecora</taxon>
        <taxon>Bovidae</taxon>
        <taxon>Caprinae</taxon>
        <taxon>Ovis</taxon>
    </lineage>
</organism>
<evidence type="ECO:0000256" key="2">
    <source>
        <dbReference type="ARBA" id="ARBA00022723"/>
    </source>
</evidence>
<keyword evidence="6" id="KW-0804">Transcription</keyword>
<dbReference type="GO" id="GO:0005634">
    <property type="term" value="C:nucleus"/>
    <property type="evidence" value="ECO:0007669"/>
    <property type="project" value="UniProtKB-SubCell"/>
</dbReference>
<dbReference type="Pfam" id="PF00751">
    <property type="entry name" value="DM"/>
    <property type="match status" value="1"/>
</dbReference>
<dbReference type="SUPFAM" id="SSF82927">
    <property type="entry name" value="Cysteine-rich DNA binding domain, (DM domain)"/>
    <property type="match status" value="1"/>
</dbReference>
<dbReference type="PROSITE" id="PS50809">
    <property type="entry name" value="DM_2"/>
    <property type="match status" value="1"/>
</dbReference>
<keyword evidence="12" id="KW-1185">Reference proteome</keyword>
<reference evidence="11" key="1">
    <citation type="submission" date="2022-03" db="EMBL/GenBank/DDBJ databases">
        <title>Genomic analyses of argali, domestic sheep and their hybrids provide insights into chromosomal evolution, heterosis and genetic basis of agronomic traits.</title>
        <authorList>
            <person name="Li M."/>
        </authorList>
    </citation>
    <scope>NUCLEOTIDE SEQUENCE</scope>
    <source>
        <strain evidence="11">CAU-MHL-2022a</strain>
        <tissue evidence="11">Skin</tissue>
    </source>
</reference>
<dbReference type="GO" id="GO:0046872">
    <property type="term" value="F:metal ion binding"/>
    <property type="evidence" value="ECO:0007669"/>
    <property type="project" value="UniProtKB-KW"/>
</dbReference>
<protein>
    <recommendedName>
        <fullName evidence="10">DM domain-containing protein</fullName>
    </recommendedName>
</protein>
<dbReference type="Proteomes" id="UP001214576">
    <property type="component" value="Unassembled WGS sequence"/>
</dbReference>
<keyword evidence="5 8" id="KW-0238">DNA-binding</keyword>
<dbReference type="InterPro" id="IPR036407">
    <property type="entry name" value="DM_DNA-bd_sf"/>
</dbReference>
<evidence type="ECO:0000256" key="8">
    <source>
        <dbReference type="PROSITE-ProRule" id="PRU00070"/>
    </source>
</evidence>
<feature type="DNA-binding region" description="DM" evidence="8">
    <location>
        <begin position="42"/>
        <end position="89"/>
    </location>
</feature>
<dbReference type="PANTHER" id="PTHR12322:SF124">
    <property type="entry name" value="DOUBLESEX- AND MAB-3-RELATED TRANSCRIPTION FACTOR C2"/>
    <property type="match status" value="1"/>
</dbReference>
<accession>A0AAD4TXU5</accession>
<name>A0AAD4TXU5_OVIAM</name>
<sequence length="387" mass="41469">MDPNEMPAVHHCPSDSATGVETRAPQGMELIPRRAVSRSPTCARCRNHGVTAHLKGHKRLCLFQACECHKCVLILERRRVMAAQVALRRQQEAQLKRHLAQGLMRGAAPPKAPSRVKKGVTRPGVHSVKFWGPNSILEHSFSSLQLDSNLCSLPLQENSRGPLLLSRPPEALPLPWTPMPPGPWAPGHWLPPGLSMPTPVVCRLLCQEPAVPLHPFPGFDPGTALRLPTHGPLPACTGSHPILTAPLSGESQGPSTLPRTCSTLILQPCGTPDPLLLQPQVLKKKWDPGPWEEAPGPSRLTWTSASSERQLQREAAEALVGLKDSSQAPRLTPGPANPAWISLLHPCGPPAPAGGRGFQPVGPSLRPSPAPSVALHIGRLGSISLLS</sequence>
<dbReference type="GO" id="GO:0008344">
    <property type="term" value="P:adult locomotory behavior"/>
    <property type="evidence" value="ECO:0007669"/>
    <property type="project" value="UniProtKB-ARBA"/>
</dbReference>
<keyword evidence="2 8" id="KW-0479">Metal-binding</keyword>
<gene>
    <name evidence="11" type="ORF">MG293_015482</name>
</gene>
<dbReference type="EMBL" id="JAKZEL010000019">
    <property type="protein sequence ID" value="KAI4534622.1"/>
    <property type="molecule type" value="Genomic_DNA"/>
</dbReference>
<comment type="similarity">
    <text evidence="1">Belongs to the DMRT family.</text>
</comment>
<dbReference type="GO" id="GO:0006355">
    <property type="term" value="P:regulation of DNA-templated transcription"/>
    <property type="evidence" value="ECO:0007669"/>
    <property type="project" value="InterPro"/>
</dbReference>
<feature type="domain" description="DM" evidence="10">
    <location>
        <begin position="42"/>
        <end position="89"/>
    </location>
</feature>
<evidence type="ECO:0000256" key="1">
    <source>
        <dbReference type="ARBA" id="ARBA00006834"/>
    </source>
</evidence>
<dbReference type="SMART" id="SM00301">
    <property type="entry name" value="DM"/>
    <property type="match status" value="1"/>
</dbReference>
<proteinExistence type="inferred from homology"/>
<evidence type="ECO:0000256" key="5">
    <source>
        <dbReference type="ARBA" id="ARBA00023125"/>
    </source>
</evidence>
<evidence type="ECO:0000313" key="11">
    <source>
        <dbReference type="EMBL" id="KAI4534622.1"/>
    </source>
</evidence>
<dbReference type="AlphaFoldDB" id="A0AAD4TXU5"/>
<keyword evidence="7 8" id="KW-0539">Nucleus</keyword>
<dbReference type="PROSITE" id="PS40000">
    <property type="entry name" value="DM_1"/>
    <property type="match status" value="1"/>
</dbReference>
<evidence type="ECO:0000259" key="10">
    <source>
        <dbReference type="PROSITE" id="PS50809"/>
    </source>
</evidence>
<evidence type="ECO:0000256" key="7">
    <source>
        <dbReference type="ARBA" id="ARBA00023242"/>
    </source>
</evidence>
<dbReference type="GO" id="GO:0043565">
    <property type="term" value="F:sequence-specific DNA binding"/>
    <property type="evidence" value="ECO:0007669"/>
    <property type="project" value="InterPro"/>
</dbReference>
<dbReference type="PANTHER" id="PTHR12322">
    <property type="entry name" value="DOUBLESEX AND MAB-3 RELATED TRANSCRIPTION FACTOR DMRT"/>
    <property type="match status" value="1"/>
</dbReference>
<keyword evidence="4" id="KW-0805">Transcription regulation</keyword>
<dbReference type="InterPro" id="IPR031577">
    <property type="entry name" value="DMRT-C1/C2_C"/>
</dbReference>
<dbReference type="InterPro" id="IPR001275">
    <property type="entry name" value="DM_DNA-bd"/>
</dbReference>
<comment type="subcellular location">
    <subcellularLocation>
        <location evidence="8">Nucleus</location>
    </subcellularLocation>
</comment>
<feature type="region of interest" description="Disordered" evidence="9">
    <location>
        <begin position="351"/>
        <end position="372"/>
    </location>
</feature>
<keyword evidence="3 8" id="KW-0862">Zinc</keyword>
<dbReference type="InterPro" id="IPR026607">
    <property type="entry name" value="DMRT"/>
</dbReference>